<feature type="domain" description="Glycosyltransferase RgtA/B/C/D-like" evidence="9">
    <location>
        <begin position="77"/>
        <end position="232"/>
    </location>
</feature>
<accession>A0ABS2JY12</accession>
<sequence>MPHDRIRELHSRPQPASSTTRALLWLICLGLLLGFAFQGTRGLWGPDEGRYVDASLQMLDTGDYLTPGYSPDEVNFSKPPTTYWVIAAAIKLGGRNAWATRTPYALAFLLTMLALYGMGKRLIPDKPWLPGLVYALSAFPFVTGNIISTDVFLTLCEAIAMLGFVLAAFGNEPRPAKRYVLLMWLGWGLAFLTKGPPGLLPLVAIIPFIVSRDGWRGLGRFFIPSGLILFLAIGGSWYAIVMLRNPWLPHYFLHQEVYNRLFTGAQRRHAGAWGWVLIYLPTLVLGALPWWLSIGRGIRSAPSIRQWKAWRAQHPVEYFLALWFLLPFAVFCLAQSRLPLYLLPLFLPLSLLVALELRPHIDLHRTRHRLWLVIWVVALLLLKASVAYFMHPSNDNRLIAQQLGEQTPPDSYASMVFIENTAEDYTIEEETPWGLRMYMNKPIYGIPFRATQADTALCHALHSWPTSLVVIDSYIPAEEVIPKLEACHVSSVTRVGTNWRKRVLERVER</sequence>
<organism evidence="10 11">
    <name type="scientific">Dyella flava</name>
    <dbReference type="NCBI Taxonomy" id="1920170"/>
    <lineage>
        <taxon>Bacteria</taxon>
        <taxon>Pseudomonadati</taxon>
        <taxon>Pseudomonadota</taxon>
        <taxon>Gammaproteobacteria</taxon>
        <taxon>Lysobacterales</taxon>
        <taxon>Rhodanobacteraceae</taxon>
        <taxon>Dyella</taxon>
    </lineage>
</organism>
<dbReference type="PANTHER" id="PTHR33908">
    <property type="entry name" value="MANNOSYLTRANSFERASE YKCB-RELATED"/>
    <property type="match status" value="1"/>
</dbReference>
<evidence type="ECO:0000256" key="1">
    <source>
        <dbReference type="ARBA" id="ARBA00004651"/>
    </source>
</evidence>
<dbReference type="Pfam" id="PF13231">
    <property type="entry name" value="PMT_2"/>
    <property type="match status" value="1"/>
</dbReference>
<evidence type="ECO:0000256" key="3">
    <source>
        <dbReference type="ARBA" id="ARBA00022676"/>
    </source>
</evidence>
<evidence type="ECO:0000256" key="5">
    <source>
        <dbReference type="ARBA" id="ARBA00022692"/>
    </source>
</evidence>
<name>A0ABS2JY12_9GAMM</name>
<evidence type="ECO:0000256" key="6">
    <source>
        <dbReference type="ARBA" id="ARBA00022989"/>
    </source>
</evidence>
<comment type="subcellular location">
    <subcellularLocation>
        <location evidence="1">Cell membrane</location>
        <topology evidence="1">Multi-pass membrane protein</topology>
    </subcellularLocation>
</comment>
<keyword evidence="11" id="KW-1185">Reference proteome</keyword>
<keyword evidence="7 8" id="KW-0472">Membrane</keyword>
<keyword evidence="2" id="KW-1003">Cell membrane</keyword>
<feature type="transmembrane region" description="Helical" evidence="8">
    <location>
        <begin position="184"/>
        <end position="209"/>
    </location>
</feature>
<dbReference type="RefSeq" id="WP_204678468.1">
    <property type="nucleotide sequence ID" value="NZ_BSNR01000026.1"/>
</dbReference>
<dbReference type="EMBL" id="JADIKE010000017">
    <property type="protein sequence ID" value="MBM7123873.1"/>
    <property type="molecule type" value="Genomic_DNA"/>
</dbReference>
<evidence type="ECO:0000256" key="4">
    <source>
        <dbReference type="ARBA" id="ARBA00022679"/>
    </source>
</evidence>
<keyword evidence="5 8" id="KW-0812">Transmembrane</keyword>
<gene>
    <name evidence="10" type="ORF">ISP19_00655</name>
</gene>
<feature type="transmembrane region" description="Helical" evidence="8">
    <location>
        <begin position="340"/>
        <end position="358"/>
    </location>
</feature>
<feature type="transmembrane region" description="Helical" evidence="8">
    <location>
        <begin position="102"/>
        <end position="119"/>
    </location>
</feature>
<keyword evidence="4" id="KW-0808">Transferase</keyword>
<feature type="transmembrane region" description="Helical" evidence="8">
    <location>
        <begin position="315"/>
        <end position="334"/>
    </location>
</feature>
<dbReference type="InterPro" id="IPR038731">
    <property type="entry name" value="RgtA/B/C-like"/>
</dbReference>
<evidence type="ECO:0000313" key="11">
    <source>
        <dbReference type="Proteomes" id="UP001430149"/>
    </source>
</evidence>
<evidence type="ECO:0000259" key="9">
    <source>
        <dbReference type="Pfam" id="PF13231"/>
    </source>
</evidence>
<comment type="caution">
    <text evidence="10">The sequence shown here is derived from an EMBL/GenBank/DDBJ whole genome shotgun (WGS) entry which is preliminary data.</text>
</comment>
<evidence type="ECO:0000313" key="10">
    <source>
        <dbReference type="EMBL" id="MBM7123873.1"/>
    </source>
</evidence>
<feature type="transmembrane region" description="Helical" evidence="8">
    <location>
        <begin position="131"/>
        <end position="164"/>
    </location>
</feature>
<dbReference type="Proteomes" id="UP001430149">
    <property type="component" value="Unassembled WGS sequence"/>
</dbReference>
<protein>
    <submittedName>
        <fullName evidence="10">Glycosyltransferase family 39 protein</fullName>
    </submittedName>
</protein>
<proteinExistence type="predicted"/>
<evidence type="ECO:0000256" key="8">
    <source>
        <dbReference type="SAM" id="Phobius"/>
    </source>
</evidence>
<evidence type="ECO:0000256" key="2">
    <source>
        <dbReference type="ARBA" id="ARBA00022475"/>
    </source>
</evidence>
<feature type="transmembrane region" description="Helical" evidence="8">
    <location>
        <begin position="370"/>
        <end position="390"/>
    </location>
</feature>
<evidence type="ECO:0000256" key="7">
    <source>
        <dbReference type="ARBA" id="ARBA00023136"/>
    </source>
</evidence>
<reference evidence="10" key="1">
    <citation type="submission" date="2020-10" db="EMBL/GenBank/DDBJ databases">
        <title>Phylogeny of dyella-like bacteria.</title>
        <authorList>
            <person name="Fu J."/>
        </authorList>
    </citation>
    <scope>NUCLEOTIDE SEQUENCE</scope>
    <source>
        <strain evidence="10">DHOC52</strain>
    </source>
</reference>
<feature type="transmembrane region" description="Helical" evidence="8">
    <location>
        <begin position="21"/>
        <end position="40"/>
    </location>
</feature>
<keyword evidence="3" id="KW-0328">Glycosyltransferase</keyword>
<feature type="transmembrane region" description="Helical" evidence="8">
    <location>
        <begin position="221"/>
        <end position="240"/>
    </location>
</feature>
<dbReference type="PANTHER" id="PTHR33908:SF3">
    <property type="entry name" value="UNDECAPRENYL PHOSPHATE-ALPHA-4-AMINO-4-DEOXY-L-ARABINOSE ARABINOSYL TRANSFERASE"/>
    <property type="match status" value="1"/>
</dbReference>
<keyword evidence="6 8" id="KW-1133">Transmembrane helix</keyword>
<feature type="transmembrane region" description="Helical" evidence="8">
    <location>
        <begin position="272"/>
        <end position="294"/>
    </location>
</feature>
<dbReference type="InterPro" id="IPR050297">
    <property type="entry name" value="LipidA_mod_glycosyltrf_83"/>
</dbReference>